<dbReference type="CDD" id="cd00775">
    <property type="entry name" value="LysRS_core"/>
    <property type="match status" value="1"/>
</dbReference>
<dbReference type="AlphaFoldDB" id="A0A928TT45"/>
<protein>
    <recommendedName>
        <fullName evidence="7">Lysine--tRNA ligase</fullName>
        <ecNumber evidence="7">6.1.1.6</ecNumber>
    </recommendedName>
    <alternativeName>
        <fullName evidence="7">Lysyl-tRNA synthetase</fullName>
        <shortName evidence="7">LysRS</shortName>
    </alternativeName>
</protein>
<dbReference type="NCBIfam" id="TIGR00499">
    <property type="entry name" value="lysS_bact"/>
    <property type="match status" value="1"/>
</dbReference>
<dbReference type="Gene3D" id="3.30.930.10">
    <property type="entry name" value="Bira Bifunctional Protein, Domain 2"/>
    <property type="match status" value="1"/>
</dbReference>
<dbReference type="GO" id="GO:0004824">
    <property type="term" value="F:lysine-tRNA ligase activity"/>
    <property type="evidence" value="ECO:0007669"/>
    <property type="project" value="UniProtKB-UniRule"/>
</dbReference>
<comment type="caution">
    <text evidence="7">Lacks conserved residue(s) required for the propagation of feature annotation.</text>
</comment>
<dbReference type="EMBL" id="JABTTY010000001">
    <property type="protein sequence ID" value="MBE7524851.1"/>
    <property type="molecule type" value="Genomic_DNA"/>
</dbReference>
<evidence type="ECO:0000256" key="8">
    <source>
        <dbReference type="RuleBase" id="RU000336"/>
    </source>
</evidence>
<evidence type="ECO:0000256" key="2">
    <source>
        <dbReference type="ARBA" id="ARBA00022723"/>
    </source>
</evidence>
<name>A0A928TT45_UNCKA</name>
<evidence type="ECO:0000256" key="7">
    <source>
        <dbReference type="HAMAP-Rule" id="MF_00252"/>
    </source>
</evidence>
<dbReference type="PRINTS" id="PR00982">
    <property type="entry name" value="TRNASYNTHLYS"/>
</dbReference>
<keyword evidence="2 7" id="KW-0479">Metal-binding</keyword>
<reference evidence="10" key="1">
    <citation type="submission" date="2020-05" db="EMBL/GenBank/DDBJ databases">
        <title>High-Quality Genomes of Partial-Nitritation/Anammox System by Hierarchical Clustering Based Hybrid Assembly.</title>
        <authorList>
            <person name="Liu L."/>
            <person name="Wang Y."/>
            <person name="Che Y."/>
            <person name="Chen Y."/>
            <person name="Xia Y."/>
            <person name="Luo R."/>
            <person name="Cheng S.H."/>
            <person name="Zheng C."/>
            <person name="Zhang T."/>
        </authorList>
    </citation>
    <scope>NUCLEOTIDE SEQUENCE</scope>
    <source>
        <strain evidence="10">H1_PAT1</strain>
    </source>
</reference>
<dbReference type="InterPro" id="IPR006195">
    <property type="entry name" value="aa-tRNA-synth_II"/>
</dbReference>
<accession>A0A928TT45</accession>
<evidence type="ECO:0000256" key="6">
    <source>
        <dbReference type="ARBA" id="ARBA00048573"/>
    </source>
</evidence>
<dbReference type="InterPro" id="IPR044136">
    <property type="entry name" value="Lys-tRNA-ligase_II_N"/>
</dbReference>
<comment type="catalytic activity">
    <reaction evidence="6 7 8">
        <text>tRNA(Lys) + L-lysine + ATP = L-lysyl-tRNA(Lys) + AMP + diphosphate</text>
        <dbReference type="Rhea" id="RHEA:20792"/>
        <dbReference type="Rhea" id="RHEA-COMP:9696"/>
        <dbReference type="Rhea" id="RHEA-COMP:9697"/>
        <dbReference type="ChEBI" id="CHEBI:30616"/>
        <dbReference type="ChEBI" id="CHEBI:32551"/>
        <dbReference type="ChEBI" id="CHEBI:33019"/>
        <dbReference type="ChEBI" id="CHEBI:78442"/>
        <dbReference type="ChEBI" id="CHEBI:78529"/>
        <dbReference type="ChEBI" id="CHEBI:456215"/>
        <dbReference type="EC" id="6.1.1.6"/>
    </reaction>
</comment>
<dbReference type="InterPro" id="IPR004365">
    <property type="entry name" value="NA-bd_OB_tRNA"/>
</dbReference>
<comment type="cofactor">
    <cofactor evidence="7 8">
        <name>Mg(2+)</name>
        <dbReference type="ChEBI" id="CHEBI:18420"/>
    </cofactor>
    <text evidence="7 8">Binds 3 Mg(2+) ions per subunit.</text>
</comment>
<dbReference type="HAMAP" id="MF_00252">
    <property type="entry name" value="Lys_tRNA_synth_class2"/>
    <property type="match status" value="1"/>
</dbReference>
<dbReference type="CDD" id="cd04322">
    <property type="entry name" value="LysRS_N"/>
    <property type="match status" value="1"/>
</dbReference>
<dbReference type="PANTHER" id="PTHR42918:SF15">
    <property type="entry name" value="LYSINE--TRNA LIGASE, CHLOROPLASTIC_MITOCHONDRIAL"/>
    <property type="match status" value="1"/>
</dbReference>
<keyword evidence="7" id="KW-0963">Cytoplasm</keyword>
<dbReference type="SUPFAM" id="SSF50249">
    <property type="entry name" value="Nucleic acid-binding proteins"/>
    <property type="match status" value="1"/>
</dbReference>
<comment type="caution">
    <text evidence="10">The sequence shown here is derived from an EMBL/GenBank/DDBJ whole genome shotgun (WGS) entry which is preliminary data.</text>
</comment>
<keyword evidence="7" id="KW-0648">Protein biosynthesis</keyword>
<sequence length="501" mass="57847">MQDEYQVRLGKMETLRKKGVLPYPSVCERDTFISDAVEQFDTWSAAGRKITLAGRLLLIRVHGKMIFADLRDATGTIQLQFTVDRQGEDVFEEFEKNIDPGDFLQATGTLFLTKKGQKTLAVSEWKLLTKTLRPLPEKWHGLKDVEIRYRERELDLLANEDVLRVFRTRTALVRTLRDILDREGFEEIETPVLQPIAGGATARPFVTHHHALDHDFYLRIAPELYLKRCIVGGFEKVYELGRQFRNEGIDWSHNPEFTSLEFYWAYQDYESLMNFTERFLPEAVKTVLGTTSIRFQGEDIHFSAPWPRIPFAEAIKRSCGIDILGIEKEALIRRMQELRIDCDYAGADLGKLYDELYKETVRKKQIQPIFITRYPIEMEPLAKRCDDDPRFVQRFQLIAGGLELLKAYTELNDPIDQRSRFLAQQELAEAGDDEAQRIDEQFLKALEHGMPPTAGWGMGIDRFVMMLTDQKSMKDVILFPTLKPRESSADGENEGMAKSSE</sequence>
<dbReference type="Pfam" id="PF00152">
    <property type="entry name" value="tRNA-synt_2"/>
    <property type="match status" value="1"/>
</dbReference>
<dbReference type="InterPro" id="IPR002313">
    <property type="entry name" value="Lys-tRNA-ligase_II"/>
</dbReference>
<feature type="domain" description="Aminoacyl-transfer RNA synthetases class-II family profile" evidence="9">
    <location>
        <begin position="166"/>
        <end position="484"/>
    </location>
</feature>
<keyword evidence="4 7" id="KW-0067">ATP-binding</keyword>
<dbReference type="SUPFAM" id="SSF55681">
    <property type="entry name" value="Class II aaRS and biotin synthetases"/>
    <property type="match status" value="1"/>
</dbReference>
<feature type="binding site" evidence="7">
    <location>
        <position position="403"/>
    </location>
    <ligand>
        <name>Mg(2+)</name>
        <dbReference type="ChEBI" id="CHEBI:18420"/>
        <label>2</label>
    </ligand>
</feature>
<dbReference type="Pfam" id="PF01336">
    <property type="entry name" value="tRNA_anti-codon"/>
    <property type="match status" value="1"/>
</dbReference>
<dbReference type="InterPro" id="IPR018149">
    <property type="entry name" value="Lys-tRNA-synth_II_C"/>
</dbReference>
<dbReference type="GO" id="GO:0000049">
    <property type="term" value="F:tRNA binding"/>
    <property type="evidence" value="ECO:0007669"/>
    <property type="project" value="TreeGrafter"/>
</dbReference>
<keyword evidence="5 7" id="KW-0030">Aminoacyl-tRNA synthetase</keyword>
<comment type="similarity">
    <text evidence="7">Belongs to the class-II aminoacyl-tRNA synthetase family.</text>
</comment>
<evidence type="ECO:0000313" key="10">
    <source>
        <dbReference type="EMBL" id="MBE7524851.1"/>
    </source>
</evidence>
<proteinExistence type="inferred from homology"/>
<keyword evidence="7 8" id="KW-0460">Magnesium</keyword>
<gene>
    <name evidence="7 10" type="primary">lysS</name>
    <name evidence="10" type="ORF">HS096_00415</name>
</gene>
<keyword evidence="1 7" id="KW-0436">Ligase</keyword>
<evidence type="ECO:0000256" key="5">
    <source>
        <dbReference type="ARBA" id="ARBA00023146"/>
    </source>
</evidence>
<dbReference type="NCBIfam" id="NF001756">
    <property type="entry name" value="PRK00484.1"/>
    <property type="match status" value="1"/>
</dbReference>
<evidence type="ECO:0000256" key="1">
    <source>
        <dbReference type="ARBA" id="ARBA00022598"/>
    </source>
</evidence>
<evidence type="ECO:0000313" key="11">
    <source>
        <dbReference type="Proteomes" id="UP000710385"/>
    </source>
</evidence>
<dbReference type="GO" id="GO:0006430">
    <property type="term" value="P:lysyl-tRNA aminoacylation"/>
    <property type="evidence" value="ECO:0007669"/>
    <property type="project" value="UniProtKB-UniRule"/>
</dbReference>
<feature type="binding site" evidence="7">
    <location>
        <position position="403"/>
    </location>
    <ligand>
        <name>Mg(2+)</name>
        <dbReference type="ChEBI" id="CHEBI:18420"/>
        <label>1</label>
    </ligand>
</feature>
<dbReference type="InterPro" id="IPR004364">
    <property type="entry name" value="Aa-tRNA-synt_II"/>
</dbReference>
<comment type="subcellular location">
    <subcellularLocation>
        <location evidence="7">Cytoplasm</location>
    </subcellularLocation>
</comment>
<evidence type="ECO:0000259" key="9">
    <source>
        <dbReference type="PROSITE" id="PS50862"/>
    </source>
</evidence>
<dbReference type="GO" id="GO:0000287">
    <property type="term" value="F:magnesium ion binding"/>
    <property type="evidence" value="ECO:0007669"/>
    <property type="project" value="UniProtKB-UniRule"/>
</dbReference>
<dbReference type="EC" id="6.1.1.6" evidence="7"/>
<dbReference type="GO" id="GO:0005524">
    <property type="term" value="F:ATP binding"/>
    <property type="evidence" value="ECO:0007669"/>
    <property type="project" value="UniProtKB-UniRule"/>
</dbReference>
<comment type="subunit">
    <text evidence="7">Homodimer.</text>
</comment>
<dbReference type="InterPro" id="IPR045864">
    <property type="entry name" value="aa-tRNA-synth_II/BPL/LPL"/>
</dbReference>
<evidence type="ECO:0000256" key="4">
    <source>
        <dbReference type="ARBA" id="ARBA00022840"/>
    </source>
</evidence>
<keyword evidence="3 7" id="KW-0547">Nucleotide-binding</keyword>
<dbReference type="PROSITE" id="PS50862">
    <property type="entry name" value="AA_TRNA_LIGASE_II"/>
    <property type="match status" value="1"/>
</dbReference>
<dbReference type="PANTHER" id="PTHR42918">
    <property type="entry name" value="LYSYL-TRNA SYNTHETASE"/>
    <property type="match status" value="1"/>
</dbReference>
<dbReference type="GO" id="GO:0005829">
    <property type="term" value="C:cytosol"/>
    <property type="evidence" value="ECO:0007669"/>
    <property type="project" value="TreeGrafter"/>
</dbReference>
<dbReference type="InterPro" id="IPR012340">
    <property type="entry name" value="NA-bd_OB-fold"/>
</dbReference>
<dbReference type="Gene3D" id="2.40.50.140">
    <property type="entry name" value="Nucleic acid-binding proteins"/>
    <property type="match status" value="1"/>
</dbReference>
<organism evidence="10 11">
    <name type="scientific">candidate division WWE3 bacterium</name>
    <dbReference type="NCBI Taxonomy" id="2053526"/>
    <lineage>
        <taxon>Bacteria</taxon>
        <taxon>Katanobacteria</taxon>
    </lineage>
</organism>
<dbReference type="Proteomes" id="UP000710385">
    <property type="component" value="Unassembled WGS sequence"/>
</dbReference>
<evidence type="ECO:0000256" key="3">
    <source>
        <dbReference type="ARBA" id="ARBA00022741"/>
    </source>
</evidence>